<keyword evidence="9" id="KW-1003">Cell membrane</keyword>
<evidence type="ECO:0000256" key="9">
    <source>
        <dbReference type="RuleBase" id="RU362011"/>
    </source>
</evidence>
<dbReference type="Pfam" id="PF00571">
    <property type="entry name" value="CBS"/>
    <property type="match status" value="2"/>
</dbReference>
<reference evidence="11 12" key="1">
    <citation type="journal article" date="2017" name="ISME J.">
        <title>Potential for microbial H2 and metal transformations associated with novel bacteria and archaea in deep terrestrial subsurface sediments.</title>
        <authorList>
            <person name="Hernsdorf A.W."/>
            <person name="Amano Y."/>
            <person name="Miyakawa K."/>
            <person name="Ise K."/>
            <person name="Suzuki Y."/>
            <person name="Anantharaman K."/>
            <person name="Probst A."/>
            <person name="Burstein D."/>
            <person name="Thomas B.C."/>
            <person name="Banfield J.F."/>
        </authorList>
    </citation>
    <scope>NUCLEOTIDE SEQUENCE [LARGE SCALE GENOMIC DNA]</scope>
    <source>
        <strain evidence="11">HGW-Wallbacteria-1</strain>
    </source>
</reference>
<keyword evidence="5 9" id="KW-0460">Magnesium</keyword>
<sequence>MATMESNDKKLQFDLLLEENRPQEIQDFLNSVNPADIAEIFEDHTAEETSKLIELASDERQVDLVEHLDLNDQVELITGLDPQKSASLIERMASDDRVDLILSLPEILRNEILSHISDDERHDIRKLMSFAEGTAGAVMTTDFASVSSDATVQEAIDHLRLISRDAETIFYVYVVDSRNVLQGIISLRYLIFSNPTQLVRDMMYGVDLCTVHHSMDREEMAELFSKYDLLAIPVVDTEKRMLGIVTVDDVLDILEEEATEDFYNLGAAGQPTDEDYLSASILTMAKRRLTWLISLVVVGFISGYIMEQFTGLLNAAVALTFFIPLLCGSGGNAGSQATTVIIRSLATGEIDHSDLWKVVFKEFRIGLIVGSLLGMMAAVRAVLLNHDPRLAITVALAMVTTVVIAKSLGAILPLVIDRIGMDPAIMSAPLIATILDVTTLIIYFKLATAIMITG</sequence>
<gene>
    <name evidence="11" type="primary">mgtE</name>
    <name evidence="11" type="ORF">CVV64_09470</name>
</gene>
<evidence type="ECO:0000313" key="11">
    <source>
        <dbReference type="EMBL" id="PKK90576.1"/>
    </source>
</evidence>
<dbReference type="InterPro" id="IPR038076">
    <property type="entry name" value="MgtE_N_sf"/>
</dbReference>
<dbReference type="EMBL" id="PGXC01000005">
    <property type="protein sequence ID" value="PKK90576.1"/>
    <property type="molecule type" value="Genomic_DNA"/>
</dbReference>
<dbReference type="InterPro" id="IPR046342">
    <property type="entry name" value="CBS_dom_sf"/>
</dbReference>
<evidence type="ECO:0000256" key="7">
    <source>
        <dbReference type="ARBA" id="ARBA00023136"/>
    </source>
</evidence>
<keyword evidence="7 9" id="KW-0472">Membrane</keyword>
<dbReference type="GO" id="GO:0046872">
    <property type="term" value="F:metal ion binding"/>
    <property type="evidence" value="ECO:0007669"/>
    <property type="project" value="UniProtKB-KW"/>
</dbReference>
<evidence type="ECO:0000259" key="10">
    <source>
        <dbReference type="PROSITE" id="PS51371"/>
    </source>
</evidence>
<dbReference type="InterPro" id="IPR006668">
    <property type="entry name" value="Mg_transptr_MgtE_intracell_dom"/>
</dbReference>
<feature type="domain" description="CBS" evidence="10">
    <location>
        <begin position="139"/>
        <end position="200"/>
    </location>
</feature>
<proteinExistence type="inferred from homology"/>
<keyword evidence="6 9" id="KW-1133">Transmembrane helix</keyword>
<evidence type="ECO:0000256" key="3">
    <source>
        <dbReference type="ARBA" id="ARBA00022448"/>
    </source>
</evidence>
<name>A0A2N1PQG4_9BACT</name>
<keyword evidence="3 9" id="KW-0813">Transport</keyword>
<organism evidence="11 12">
    <name type="scientific">Candidatus Wallbacteria bacterium HGW-Wallbacteria-1</name>
    <dbReference type="NCBI Taxonomy" id="2013854"/>
    <lineage>
        <taxon>Bacteria</taxon>
        <taxon>Candidatus Walliibacteriota</taxon>
    </lineage>
</organism>
<dbReference type="GO" id="GO:0005886">
    <property type="term" value="C:plasma membrane"/>
    <property type="evidence" value="ECO:0007669"/>
    <property type="project" value="UniProtKB-SubCell"/>
</dbReference>
<dbReference type="PANTHER" id="PTHR43773">
    <property type="entry name" value="MAGNESIUM TRANSPORTER MGTE"/>
    <property type="match status" value="1"/>
</dbReference>
<dbReference type="Pfam" id="PF01769">
    <property type="entry name" value="MgtE"/>
    <property type="match status" value="1"/>
</dbReference>
<comment type="similarity">
    <text evidence="2 9">Belongs to the SLC41A transporter family.</text>
</comment>
<accession>A0A2N1PQG4</accession>
<evidence type="ECO:0000256" key="4">
    <source>
        <dbReference type="ARBA" id="ARBA00022692"/>
    </source>
</evidence>
<dbReference type="PANTHER" id="PTHR43773:SF1">
    <property type="entry name" value="MAGNESIUM TRANSPORTER MGTE"/>
    <property type="match status" value="1"/>
</dbReference>
<evidence type="ECO:0000256" key="5">
    <source>
        <dbReference type="ARBA" id="ARBA00022842"/>
    </source>
</evidence>
<comment type="function">
    <text evidence="9">Acts as a magnesium transporter.</text>
</comment>
<protein>
    <recommendedName>
        <fullName evidence="9">Magnesium transporter MgtE</fullName>
    </recommendedName>
</protein>
<dbReference type="Pfam" id="PF03448">
    <property type="entry name" value="MgtE_N"/>
    <property type="match status" value="1"/>
</dbReference>
<dbReference type="CDD" id="cd04606">
    <property type="entry name" value="CBS_pair_Mg_transporter"/>
    <property type="match status" value="1"/>
</dbReference>
<keyword evidence="9" id="KW-0479">Metal-binding</keyword>
<evidence type="ECO:0000256" key="2">
    <source>
        <dbReference type="ARBA" id="ARBA00009749"/>
    </source>
</evidence>
<comment type="subcellular location">
    <subcellularLocation>
        <location evidence="9">Cell membrane</location>
        <topology evidence="9">Multi-pass membrane protein</topology>
    </subcellularLocation>
    <subcellularLocation>
        <location evidence="1">Membrane</location>
        <topology evidence="1">Multi-pass membrane protein</topology>
    </subcellularLocation>
</comment>
<dbReference type="Gene3D" id="3.10.580.10">
    <property type="entry name" value="CBS-domain"/>
    <property type="match status" value="1"/>
</dbReference>
<feature type="transmembrane region" description="Helical" evidence="9">
    <location>
        <begin position="289"/>
        <end position="306"/>
    </location>
</feature>
<comment type="caution">
    <text evidence="11">The sequence shown here is derived from an EMBL/GenBank/DDBJ whole genome shotgun (WGS) entry which is preliminary data.</text>
</comment>
<dbReference type="Gene3D" id="1.25.60.10">
    <property type="entry name" value="MgtE N-terminal domain-like"/>
    <property type="match status" value="1"/>
</dbReference>
<dbReference type="InterPro" id="IPR006669">
    <property type="entry name" value="MgtE_transporter"/>
</dbReference>
<keyword evidence="4 9" id="KW-0812">Transmembrane</keyword>
<feature type="transmembrane region" description="Helical" evidence="9">
    <location>
        <begin position="312"/>
        <end position="333"/>
    </location>
</feature>
<keyword evidence="8" id="KW-0129">CBS domain</keyword>
<dbReference type="SUPFAM" id="SSF54631">
    <property type="entry name" value="CBS-domain pair"/>
    <property type="match status" value="1"/>
</dbReference>
<feature type="transmembrane region" description="Helical" evidence="9">
    <location>
        <begin position="428"/>
        <end position="452"/>
    </location>
</feature>
<dbReference type="SMART" id="SM00924">
    <property type="entry name" value="MgtE_N"/>
    <property type="match status" value="1"/>
</dbReference>
<evidence type="ECO:0000256" key="6">
    <source>
        <dbReference type="ARBA" id="ARBA00022989"/>
    </source>
</evidence>
<dbReference type="SUPFAM" id="SSF161093">
    <property type="entry name" value="MgtE membrane domain-like"/>
    <property type="match status" value="1"/>
</dbReference>
<feature type="transmembrane region" description="Helical" evidence="9">
    <location>
        <begin position="365"/>
        <end position="384"/>
    </location>
</feature>
<dbReference type="SMART" id="SM00116">
    <property type="entry name" value="CBS"/>
    <property type="match status" value="2"/>
</dbReference>
<evidence type="ECO:0000313" key="12">
    <source>
        <dbReference type="Proteomes" id="UP000233256"/>
    </source>
</evidence>
<dbReference type="GO" id="GO:0015095">
    <property type="term" value="F:magnesium ion transmembrane transporter activity"/>
    <property type="evidence" value="ECO:0007669"/>
    <property type="project" value="UniProtKB-UniRule"/>
</dbReference>
<dbReference type="PROSITE" id="PS51371">
    <property type="entry name" value="CBS"/>
    <property type="match status" value="2"/>
</dbReference>
<dbReference type="InterPro" id="IPR006667">
    <property type="entry name" value="SLC41_membr_dom"/>
</dbReference>
<dbReference type="InterPro" id="IPR000644">
    <property type="entry name" value="CBS_dom"/>
</dbReference>
<feature type="transmembrane region" description="Helical" evidence="9">
    <location>
        <begin position="390"/>
        <end position="416"/>
    </location>
</feature>
<evidence type="ECO:0000256" key="8">
    <source>
        <dbReference type="PROSITE-ProRule" id="PRU00703"/>
    </source>
</evidence>
<dbReference type="Gene3D" id="1.10.357.20">
    <property type="entry name" value="SLC41 divalent cation transporters, integral membrane domain"/>
    <property type="match status" value="1"/>
</dbReference>
<evidence type="ECO:0000256" key="1">
    <source>
        <dbReference type="ARBA" id="ARBA00004141"/>
    </source>
</evidence>
<dbReference type="SUPFAM" id="SSF158791">
    <property type="entry name" value="MgtE N-terminal domain-like"/>
    <property type="match status" value="1"/>
</dbReference>
<dbReference type="NCBIfam" id="TIGR00400">
    <property type="entry name" value="mgtE"/>
    <property type="match status" value="1"/>
</dbReference>
<dbReference type="Proteomes" id="UP000233256">
    <property type="component" value="Unassembled WGS sequence"/>
</dbReference>
<feature type="domain" description="CBS" evidence="10">
    <location>
        <begin position="202"/>
        <end position="260"/>
    </location>
</feature>
<comment type="subunit">
    <text evidence="9">Homodimer.</text>
</comment>
<dbReference type="InterPro" id="IPR036739">
    <property type="entry name" value="SLC41_membr_dom_sf"/>
</dbReference>
<dbReference type="AlphaFoldDB" id="A0A2N1PQG4"/>